<accession>A0A922HP02</accession>
<organism evidence="2 3">
    <name type="scientific">Dermatophagoides farinae</name>
    <name type="common">American house dust mite</name>
    <dbReference type="NCBI Taxonomy" id="6954"/>
    <lineage>
        <taxon>Eukaryota</taxon>
        <taxon>Metazoa</taxon>
        <taxon>Ecdysozoa</taxon>
        <taxon>Arthropoda</taxon>
        <taxon>Chelicerata</taxon>
        <taxon>Arachnida</taxon>
        <taxon>Acari</taxon>
        <taxon>Acariformes</taxon>
        <taxon>Sarcoptiformes</taxon>
        <taxon>Astigmata</taxon>
        <taxon>Psoroptidia</taxon>
        <taxon>Analgoidea</taxon>
        <taxon>Pyroglyphidae</taxon>
        <taxon>Dermatophagoidinae</taxon>
        <taxon>Dermatophagoides</taxon>
    </lineage>
</organism>
<sequence length="71" mass="8119">QRHKNQFHFVSGQSDINISRNDLFFISFIMTQIKGVLPGVTIPYMMGLTRRWVRSGATFGAASFISHYILL</sequence>
<dbReference type="EMBL" id="ASGP02000007">
    <property type="protein sequence ID" value="KAH9497185.1"/>
    <property type="molecule type" value="Genomic_DNA"/>
</dbReference>
<protein>
    <submittedName>
        <fullName evidence="2">Uncharacterized protein</fullName>
    </submittedName>
</protein>
<dbReference type="AlphaFoldDB" id="A0A922HP02"/>
<keyword evidence="1" id="KW-1133">Transmembrane helix</keyword>
<dbReference type="Proteomes" id="UP000790347">
    <property type="component" value="Unassembled WGS sequence"/>
</dbReference>
<feature type="transmembrane region" description="Helical" evidence="1">
    <location>
        <begin position="23"/>
        <end position="46"/>
    </location>
</feature>
<evidence type="ECO:0000313" key="3">
    <source>
        <dbReference type="Proteomes" id="UP000790347"/>
    </source>
</evidence>
<keyword evidence="3" id="KW-1185">Reference proteome</keyword>
<reference evidence="2" key="1">
    <citation type="submission" date="2013-05" db="EMBL/GenBank/DDBJ databases">
        <authorList>
            <person name="Yim A.K.Y."/>
            <person name="Chan T.F."/>
            <person name="Ji K.M."/>
            <person name="Liu X.Y."/>
            <person name="Zhou J.W."/>
            <person name="Li R.Q."/>
            <person name="Yang K.Y."/>
            <person name="Li J."/>
            <person name="Li M."/>
            <person name="Law P.T.W."/>
            <person name="Wu Y.L."/>
            <person name="Cai Z.L."/>
            <person name="Qin H."/>
            <person name="Bao Y."/>
            <person name="Leung R.K.K."/>
            <person name="Ng P.K.S."/>
            <person name="Zou J."/>
            <person name="Zhong X.J."/>
            <person name="Ran P.X."/>
            <person name="Zhong N.S."/>
            <person name="Liu Z.G."/>
            <person name="Tsui S.K.W."/>
        </authorList>
    </citation>
    <scope>NUCLEOTIDE SEQUENCE</scope>
    <source>
        <strain evidence="2">Derf</strain>
        <tissue evidence="2">Whole organism</tissue>
    </source>
</reference>
<keyword evidence="1" id="KW-0472">Membrane</keyword>
<feature type="non-terminal residue" evidence="2">
    <location>
        <position position="1"/>
    </location>
</feature>
<proteinExistence type="predicted"/>
<name>A0A922HP02_DERFA</name>
<evidence type="ECO:0000256" key="1">
    <source>
        <dbReference type="SAM" id="Phobius"/>
    </source>
</evidence>
<evidence type="ECO:0000313" key="2">
    <source>
        <dbReference type="EMBL" id="KAH9497185.1"/>
    </source>
</evidence>
<keyword evidence="1" id="KW-0812">Transmembrane</keyword>
<comment type="caution">
    <text evidence="2">The sequence shown here is derived from an EMBL/GenBank/DDBJ whole genome shotgun (WGS) entry which is preliminary data.</text>
</comment>
<reference evidence="2" key="2">
    <citation type="journal article" date="2022" name="Res Sq">
        <title>Comparative Genomics Reveals Insights into the Divergent Evolution of Astigmatic Mites and Household Pest Adaptations.</title>
        <authorList>
            <person name="Xiong Q."/>
            <person name="Wan A.T.-Y."/>
            <person name="Liu X.-Y."/>
            <person name="Fung C.S.-H."/>
            <person name="Xiao X."/>
            <person name="Malainual N."/>
            <person name="Hou J."/>
            <person name="Wang L."/>
            <person name="Wang M."/>
            <person name="Yang K."/>
            <person name="Cui Y."/>
            <person name="Leung E."/>
            <person name="Nong W."/>
            <person name="Shin S.-K."/>
            <person name="Au S."/>
            <person name="Jeong K.Y."/>
            <person name="Chew F.T."/>
            <person name="Hui J."/>
            <person name="Leung T.F."/>
            <person name="Tungtrongchitr A."/>
            <person name="Zhong N."/>
            <person name="Liu Z."/>
            <person name="Tsui S."/>
        </authorList>
    </citation>
    <scope>NUCLEOTIDE SEQUENCE</scope>
    <source>
        <strain evidence="2">Derf</strain>
        <tissue evidence="2">Whole organism</tissue>
    </source>
</reference>
<gene>
    <name evidence="2" type="ORF">DERF_013190</name>
</gene>